<dbReference type="AlphaFoldDB" id="A0A7J6VUJ7"/>
<sequence>MIIQRIEPYSVATATRSNGRQESKSTASGSLSVLTDNSVNMGRLSLSQDPDPMVKEAKALGRLSVSQNSDLIIKESRVLTFTSSVPGTPQRVGSTTGPKSTTASSVANRSAATLKRSSSKSNAATNLNVFSKSDVVPVIVPRTSSRVEQAAEIRKELGASGRTTSFSMHQKANDFPKLPGRDDSERSNVTLQSRIMGCKTTELSEMADQNFMSSVDGLNQQIQ</sequence>
<proteinExistence type="predicted"/>
<evidence type="ECO:0000313" key="2">
    <source>
        <dbReference type="EMBL" id="KAF5188533.1"/>
    </source>
</evidence>
<accession>A0A7J6VUJ7</accession>
<dbReference type="Proteomes" id="UP000554482">
    <property type="component" value="Unassembled WGS sequence"/>
</dbReference>
<comment type="caution">
    <text evidence="2">The sequence shown here is derived from an EMBL/GenBank/DDBJ whole genome shotgun (WGS) entry which is preliminary data.</text>
</comment>
<organism evidence="2 3">
    <name type="scientific">Thalictrum thalictroides</name>
    <name type="common">Rue-anemone</name>
    <name type="synonym">Anemone thalictroides</name>
    <dbReference type="NCBI Taxonomy" id="46969"/>
    <lineage>
        <taxon>Eukaryota</taxon>
        <taxon>Viridiplantae</taxon>
        <taxon>Streptophyta</taxon>
        <taxon>Embryophyta</taxon>
        <taxon>Tracheophyta</taxon>
        <taxon>Spermatophyta</taxon>
        <taxon>Magnoliopsida</taxon>
        <taxon>Ranunculales</taxon>
        <taxon>Ranunculaceae</taxon>
        <taxon>Thalictroideae</taxon>
        <taxon>Thalictrum</taxon>
    </lineage>
</organism>
<feature type="region of interest" description="Disordered" evidence="1">
    <location>
        <begin position="83"/>
        <end position="121"/>
    </location>
</feature>
<keyword evidence="3" id="KW-1185">Reference proteome</keyword>
<dbReference type="PANTHER" id="PTHR19845:SF0">
    <property type="entry name" value="KATANIN P80 WD40 REPEAT-CONTAINING SUBUNIT B1"/>
    <property type="match status" value="1"/>
</dbReference>
<dbReference type="PANTHER" id="PTHR19845">
    <property type="entry name" value="KATANIN P80 SUBUNIT"/>
    <property type="match status" value="1"/>
</dbReference>
<reference evidence="2 3" key="1">
    <citation type="submission" date="2020-06" db="EMBL/GenBank/DDBJ databases">
        <title>Transcriptomic and genomic resources for Thalictrum thalictroides and T. hernandezii: Facilitating candidate gene discovery in an emerging model plant lineage.</title>
        <authorList>
            <person name="Arias T."/>
            <person name="Riano-Pachon D.M."/>
            <person name="Di Stilio V.S."/>
        </authorList>
    </citation>
    <scope>NUCLEOTIDE SEQUENCE [LARGE SCALE GENOMIC DNA]</scope>
    <source>
        <strain evidence="3">cv. WT478/WT964</strain>
        <tissue evidence="2">Leaves</tissue>
    </source>
</reference>
<feature type="region of interest" description="Disordered" evidence="1">
    <location>
        <begin position="13"/>
        <end position="34"/>
    </location>
</feature>
<dbReference type="GO" id="GO:0007019">
    <property type="term" value="P:microtubule depolymerization"/>
    <property type="evidence" value="ECO:0007669"/>
    <property type="project" value="TreeGrafter"/>
</dbReference>
<dbReference type="EMBL" id="JABWDY010026643">
    <property type="protein sequence ID" value="KAF5188533.1"/>
    <property type="molecule type" value="Genomic_DNA"/>
</dbReference>
<evidence type="ECO:0000256" key="1">
    <source>
        <dbReference type="SAM" id="MobiDB-lite"/>
    </source>
</evidence>
<dbReference type="OrthoDB" id="538223at2759"/>
<dbReference type="GO" id="GO:0008352">
    <property type="term" value="C:katanin complex"/>
    <property type="evidence" value="ECO:0007669"/>
    <property type="project" value="TreeGrafter"/>
</dbReference>
<evidence type="ECO:0000313" key="3">
    <source>
        <dbReference type="Proteomes" id="UP000554482"/>
    </source>
</evidence>
<protein>
    <submittedName>
        <fullName evidence="2">Katanin p80 wd40 repeat-containing subunit b1-like protein</fullName>
    </submittedName>
</protein>
<name>A0A7J6VUJ7_THATH</name>
<gene>
    <name evidence="2" type="ORF">FRX31_021880</name>
</gene>